<reference evidence="2" key="1">
    <citation type="submission" date="2021-05" db="EMBL/GenBank/DDBJ databases">
        <authorList>
            <person name="Alioto T."/>
            <person name="Alioto T."/>
            <person name="Gomez Garrido J."/>
        </authorList>
    </citation>
    <scope>NUCLEOTIDE SEQUENCE</scope>
</reference>
<sequence length="110" mass="12852">MLGPQAVIGIYTTHNKHVWDISIVVELLAIEIFVQAPSPPGPDITDHGTPLIPADLQIIKRCNYTYSVLNEHKEWQMDLNQTIRQRRERESKKTKKRDREKEEGAREQEY</sequence>
<evidence type="ECO:0000313" key="2">
    <source>
        <dbReference type="EMBL" id="CAG6733285.1"/>
    </source>
</evidence>
<dbReference type="AlphaFoldDB" id="A0A8D8YQS2"/>
<name>A0A8D8YQS2_9HEMI</name>
<evidence type="ECO:0000256" key="1">
    <source>
        <dbReference type="SAM" id="MobiDB-lite"/>
    </source>
</evidence>
<organism evidence="2">
    <name type="scientific">Cacopsylla melanoneura</name>
    <dbReference type="NCBI Taxonomy" id="428564"/>
    <lineage>
        <taxon>Eukaryota</taxon>
        <taxon>Metazoa</taxon>
        <taxon>Ecdysozoa</taxon>
        <taxon>Arthropoda</taxon>
        <taxon>Hexapoda</taxon>
        <taxon>Insecta</taxon>
        <taxon>Pterygota</taxon>
        <taxon>Neoptera</taxon>
        <taxon>Paraneoptera</taxon>
        <taxon>Hemiptera</taxon>
        <taxon>Sternorrhyncha</taxon>
        <taxon>Psylloidea</taxon>
        <taxon>Psyllidae</taxon>
        <taxon>Psyllinae</taxon>
        <taxon>Cacopsylla</taxon>
    </lineage>
</organism>
<accession>A0A8D8YQS2</accession>
<dbReference type="EMBL" id="HBUF01389357">
    <property type="protein sequence ID" value="CAG6733285.1"/>
    <property type="molecule type" value="Transcribed_RNA"/>
</dbReference>
<feature type="compositionally biased region" description="Basic and acidic residues" evidence="1">
    <location>
        <begin position="85"/>
        <end position="110"/>
    </location>
</feature>
<proteinExistence type="predicted"/>
<protein>
    <submittedName>
        <fullName evidence="2">Uncharacterized protein</fullName>
    </submittedName>
</protein>
<feature type="region of interest" description="Disordered" evidence="1">
    <location>
        <begin position="82"/>
        <end position="110"/>
    </location>
</feature>